<organism evidence="1 3">
    <name type="scientific">Metarhizium rileyi (strain RCEF 4871)</name>
    <name type="common">Nomuraea rileyi</name>
    <dbReference type="NCBI Taxonomy" id="1649241"/>
    <lineage>
        <taxon>Eukaryota</taxon>
        <taxon>Fungi</taxon>
        <taxon>Dikarya</taxon>
        <taxon>Ascomycota</taxon>
        <taxon>Pezizomycotina</taxon>
        <taxon>Sordariomycetes</taxon>
        <taxon>Hypocreomycetidae</taxon>
        <taxon>Hypocreales</taxon>
        <taxon>Clavicipitaceae</taxon>
        <taxon>Metarhizium</taxon>
    </lineage>
</organism>
<name>A0A166YZ80_METRR</name>
<reference evidence="4" key="2">
    <citation type="submission" date="2018-12" db="EMBL/GenBank/DDBJ databases">
        <title>The complete genome of Metarhizium rileyi, a key fungal pathogen of Lepidoptera.</title>
        <authorList>
            <person name="Binneck E."/>
            <person name="Lastra C.C.L."/>
            <person name="Sosa-Gomez D.R."/>
        </authorList>
    </citation>
    <scope>NUCLEOTIDE SEQUENCE [LARGE SCALE GENOMIC DNA]</scope>
    <source>
        <strain evidence="4">Cep018-CH2</strain>
    </source>
</reference>
<dbReference type="STRING" id="1081105.A0A166YZ80"/>
<dbReference type="OMA" id="QRIGTAN"/>
<accession>A0A5C6G3Z5</accession>
<dbReference type="Proteomes" id="UP000243498">
    <property type="component" value="Unassembled WGS sequence"/>
</dbReference>
<sequence length="319" mass="36854">MTNLQSDLTAEKAAEARQKVTLAPSRADYRERWYYKEASPFKRIAKLQFQRDGLLLPFGHPRLGFNKPNPTLFSGQKWPMSDQADPSDGWPISDIIASSFPASNDWYGKLYTYLHGLLYKFVQRIGTANLHVELFNVDANILPQYVQIGKYSRIEVSNICDAGYIGIRKTLSLFTPHLVAKKTNPYATIITLFLNAVKEQELTEGRKEMPNMECIFQYIPPTKFSRVPFEMDADFYRIHDAAYLMVDSEAKFRRYMSRLGFDKCSEDLGIIMKVKNTIVEEWPTRLKLRPGQRGAEDEFRNNLGSGFTSLERYVEWKIV</sequence>
<dbReference type="Proteomes" id="UP000317257">
    <property type="component" value="Unassembled WGS sequence"/>
</dbReference>
<proteinExistence type="predicted"/>
<comment type="caution">
    <text evidence="1">The sequence shown here is derived from an EMBL/GenBank/DDBJ whole genome shotgun (WGS) entry which is preliminary data.</text>
</comment>
<reference evidence="1 3" key="1">
    <citation type="journal article" date="2016" name="Genome Biol. Evol.">
        <title>Divergent and convergent evolution of fungal pathogenicity.</title>
        <authorList>
            <person name="Shang Y."/>
            <person name="Xiao G."/>
            <person name="Zheng P."/>
            <person name="Cen K."/>
            <person name="Zhan S."/>
            <person name="Wang C."/>
        </authorList>
    </citation>
    <scope>NUCLEOTIDE SEQUENCE [LARGE SCALE GENOMIC DNA]</scope>
    <source>
        <strain evidence="1 3">RCEF 4871</strain>
    </source>
</reference>
<dbReference type="OrthoDB" id="5282002at2759"/>
<keyword evidence="3" id="KW-1185">Reference proteome</keyword>
<protein>
    <submittedName>
        <fullName evidence="1">Uncharacterized protein</fullName>
    </submittedName>
</protein>
<evidence type="ECO:0000313" key="4">
    <source>
        <dbReference type="Proteomes" id="UP000317257"/>
    </source>
</evidence>
<dbReference type="EMBL" id="AZHC01000030">
    <property type="protein sequence ID" value="OAA37382.1"/>
    <property type="molecule type" value="Genomic_DNA"/>
</dbReference>
<dbReference type="EMBL" id="SBHS01000077">
    <property type="protein sequence ID" value="TWU70516.1"/>
    <property type="molecule type" value="Genomic_DNA"/>
</dbReference>
<evidence type="ECO:0000313" key="2">
    <source>
        <dbReference type="EMBL" id="TWU70516.1"/>
    </source>
</evidence>
<reference evidence="2" key="3">
    <citation type="journal article" date="2019" name="Microbiol. Resour. Announc.">
        <title>Genome Sequence of Metarhizium rileyi, a Microbial Control Agent for Lepidoptera.</title>
        <authorList>
            <person name="Binneck E."/>
            <person name="Lastra C.C.L."/>
            <person name="Sosa-Gomez D.R."/>
        </authorList>
    </citation>
    <scope>NUCLEOTIDE SEQUENCE</scope>
    <source>
        <strain evidence="2">Cep018-CH2</strain>
    </source>
</reference>
<evidence type="ECO:0000313" key="3">
    <source>
        <dbReference type="Proteomes" id="UP000243498"/>
    </source>
</evidence>
<evidence type="ECO:0000313" key="1">
    <source>
        <dbReference type="EMBL" id="OAA37382.1"/>
    </source>
</evidence>
<accession>A0A166YZ80</accession>
<gene>
    <name evidence="2" type="ORF">ED733_000605</name>
    <name evidence="1" type="ORF">NOR_07081</name>
</gene>
<dbReference type="AlphaFoldDB" id="A0A166YZ80"/>